<protein>
    <submittedName>
        <fullName evidence="2">Uncharacterized protein</fullName>
    </submittedName>
</protein>
<feature type="region of interest" description="Disordered" evidence="1">
    <location>
        <begin position="1"/>
        <end position="91"/>
    </location>
</feature>
<dbReference type="EMBL" id="ML992666">
    <property type="protein sequence ID" value="KAF2215532.1"/>
    <property type="molecule type" value="Genomic_DNA"/>
</dbReference>
<evidence type="ECO:0000256" key="1">
    <source>
        <dbReference type="SAM" id="MobiDB-lite"/>
    </source>
</evidence>
<proteinExistence type="predicted"/>
<dbReference type="OrthoDB" id="3640566at2759"/>
<reference evidence="2" key="1">
    <citation type="journal article" date="2020" name="Stud. Mycol.">
        <title>101 Dothideomycetes genomes: a test case for predicting lifestyles and emergence of pathogens.</title>
        <authorList>
            <person name="Haridas S."/>
            <person name="Albert R."/>
            <person name="Binder M."/>
            <person name="Bloem J."/>
            <person name="Labutti K."/>
            <person name="Salamov A."/>
            <person name="Andreopoulos B."/>
            <person name="Baker S."/>
            <person name="Barry K."/>
            <person name="Bills G."/>
            <person name="Bluhm B."/>
            <person name="Cannon C."/>
            <person name="Castanera R."/>
            <person name="Culley D."/>
            <person name="Daum C."/>
            <person name="Ezra D."/>
            <person name="Gonzalez J."/>
            <person name="Henrissat B."/>
            <person name="Kuo A."/>
            <person name="Liang C."/>
            <person name="Lipzen A."/>
            <person name="Lutzoni F."/>
            <person name="Magnuson J."/>
            <person name="Mondo S."/>
            <person name="Nolan M."/>
            <person name="Ohm R."/>
            <person name="Pangilinan J."/>
            <person name="Park H.-J."/>
            <person name="Ramirez L."/>
            <person name="Alfaro M."/>
            <person name="Sun H."/>
            <person name="Tritt A."/>
            <person name="Yoshinaga Y."/>
            <person name="Zwiers L.-H."/>
            <person name="Turgeon B."/>
            <person name="Goodwin S."/>
            <person name="Spatafora J."/>
            <person name="Crous P."/>
            <person name="Grigoriev I."/>
        </authorList>
    </citation>
    <scope>NUCLEOTIDE SEQUENCE</scope>
    <source>
        <strain evidence="2">SCOH1-5</strain>
    </source>
</reference>
<keyword evidence="3" id="KW-1185">Reference proteome</keyword>
<sequence>MSSQPQSTNYQRQALEQSSGDKSLPSYKDATKGQSPVEVTEKETEIESVEKQSKLSSLKSMFKDKTPSTGPSNKQYDYVVSKNGGQDNFPFQHRNQMRFGC</sequence>
<evidence type="ECO:0000313" key="3">
    <source>
        <dbReference type="Proteomes" id="UP000799539"/>
    </source>
</evidence>
<feature type="compositionally biased region" description="Polar residues" evidence="1">
    <location>
        <begin position="1"/>
        <end position="21"/>
    </location>
</feature>
<name>A0A6A6FPZ9_9PEZI</name>
<accession>A0A6A6FPZ9</accession>
<organism evidence="2 3">
    <name type="scientific">Cercospora zeae-maydis SCOH1-5</name>
    <dbReference type="NCBI Taxonomy" id="717836"/>
    <lineage>
        <taxon>Eukaryota</taxon>
        <taxon>Fungi</taxon>
        <taxon>Dikarya</taxon>
        <taxon>Ascomycota</taxon>
        <taxon>Pezizomycotina</taxon>
        <taxon>Dothideomycetes</taxon>
        <taxon>Dothideomycetidae</taxon>
        <taxon>Mycosphaerellales</taxon>
        <taxon>Mycosphaerellaceae</taxon>
        <taxon>Cercospora</taxon>
    </lineage>
</organism>
<feature type="compositionally biased region" description="Basic and acidic residues" evidence="1">
    <location>
        <begin position="39"/>
        <end position="53"/>
    </location>
</feature>
<dbReference type="Proteomes" id="UP000799539">
    <property type="component" value="Unassembled WGS sequence"/>
</dbReference>
<dbReference type="AlphaFoldDB" id="A0A6A6FPZ9"/>
<evidence type="ECO:0000313" key="2">
    <source>
        <dbReference type="EMBL" id="KAF2215532.1"/>
    </source>
</evidence>
<gene>
    <name evidence="2" type="ORF">CERZMDRAFT_82520</name>
</gene>